<dbReference type="OrthoDB" id="10649199at2759"/>
<protein>
    <submittedName>
        <fullName evidence="1">Uncharacterized protein</fullName>
    </submittedName>
</protein>
<proteinExistence type="predicted"/>
<organism evidence="1 2">
    <name type="scientific">Phialocephala subalpina</name>
    <dbReference type="NCBI Taxonomy" id="576137"/>
    <lineage>
        <taxon>Eukaryota</taxon>
        <taxon>Fungi</taxon>
        <taxon>Dikarya</taxon>
        <taxon>Ascomycota</taxon>
        <taxon>Pezizomycotina</taxon>
        <taxon>Leotiomycetes</taxon>
        <taxon>Helotiales</taxon>
        <taxon>Mollisiaceae</taxon>
        <taxon>Phialocephala</taxon>
        <taxon>Phialocephala fortinii species complex</taxon>
    </lineage>
</organism>
<evidence type="ECO:0000313" key="1">
    <source>
        <dbReference type="EMBL" id="CZR54931.1"/>
    </source>
</evidence>
<keyword evidence="2" id="KW-1185">Reference proteome</keyword>
<evidence type="ECO:0000313" key="2">
    <source>
        <dbReference type="Proteomes" id="UP000184330"/>
    </source>
</evidence>
<accession>A0A1L7WQ98</accession>
<dbReference type="Proteomes" id="UP000184330">
    <property type="component" value="Unassembled WGS sequence"/>
</dbReference>
<reference evidence="1 2" key="1">
    <citation type="submission" date="2016-03" db="EMBL/GenBank/DDBJ databases">
        <authorList>
            <person name="Ploux O."/>
        </authorList>
    </citation>
    <scope>NUCLEOTIDE SEQUENCE [LARGE SCALE GENOMIC DNA]</scope>
    <source>
        <strain evidence="1 2">UAMH 11012</strain>
    </source>
</reference>
<dbReference type="EMBL" id="FJOG01000005">
    <property type="protein sequence ID" value="CZR54931.1"/>
    <property type="molecule type" value="Genomic_DNA"/>
</dbReference>
<name>A0A1L7WQ98_9HELO</name>
<gene>
    <name evidence="1" type="ORF">PAC_04816</name>
</gene>
<dbReference type="AlphaFoldDB" id="A0A1L7WQ98"/>
<sequence length="156" mass="18251">MLQQQIHQCGITDTFPKYTVMADRTSNPQLKRTQNEAFRTLREAESLDLDLYTVKIQSRKLSFDQRYKHTPVKLCQLAQFANNYCNFEMQLGSNIWIWTAVLQYFRPTVLARSSRVPKSWDSEEDASREACDVALYTLLYEETLEKVKYGVYVCGI</sequence>